<dbReference type="FunFam" id="2.60.40.60:FF:000084">
    <property type="entry name" value="FAT atypical cadherin 3"/>
    <property type="match status" value="1"/>
</dbReference>
<dbReference type="PANTHER" id="PTHR24027:SF438">
    <property type="entry name" value="CADHERIN 23"/>
    <property type="match status" value="1"/>
</dbReference>
<gene>
    <name evidence="19" type="ORF">ILUMI_06871</name>
</gene>
<evidence type="ECO:0000256" key="4">
    <source>
        <dbReference type="ARBA" id="ARBA00022729"/>
    </source>
</evidence>
<dbReference type="PROSITE" id="PS01186">
    <property type="entry name" value="EGF_2"/>
    <property type="match status" value="1"/>
</dbReference>
<feature type="domain" description="EGF-like" evidence="17">
    <location>
        <begin position="2808"/>
        <end position="2843"/>
    </location>
</feature>
<dbReference type="CDD" id="cd11304">
    <property type="entry name" value="Cadherin_repeat"/>
    <property type="match status" value="23"/>
</dbReference>
<accession>A0A8K0GEX9</accession>
<dbReference type="Gene3D" id="2.60.120.200">
    <property type="match status" value="1"/>
</dbReference>
<evidence type="ECO:0000256" key="10">
    <source>
        <dbReference type="ARBA" id="ARBA00023157"/>
    </source>
</evidence>
<evidence type="ECO:0000259" key="16">
    <source>
        <dbReference type="PROSITE" id="PS50025"/>
    </source>
</evidence>
<feature type="domain" description="Cadherin" evidence="18">
    <location>
        <begin position="1700"/>
        <end position="1803"/>
    </location>
</feature>
<dbReference type="FunFam" id="2.60.40.60:FF:000013">
    <property type="entry name" value="Cadherin EGF LAG seven-pass G-type receptor"/>
    <property type="match status" value="3"/>
</dbReference>
<comment type="caution">
    <text evidence="19">The sequence shown here is derived from an EMBL/GenBank/DDBJ whole genome shotgun (WGS) entry which is preliminary data.</text>
</comment>
<dbReference type="SMART" id="SM00112">
    <property type="entry name" value="CA"/>
    <property type="match status" value="22"/>
</dbReference>
<feature type="domain" description="EGF-like" evidence="17">
    <location>
        <begin position="2732"/>
        <end position="2768"/>
    </location>
</feature>
<dbReference type="PRINTS" id="PR00205">
    <property type="entry name" value="CADHERIN"/>
</dbReference>
<dbReference type="PANTHER" id="PTHR24027">
    <property type="entry name" value="CADHERIN-23"/>
    <property type="match status" value="1"/>
</dbReference>
<dbReference type="GO" id="GO:0007010">
    <property type="term" value="P:cytoskeleton organization"/>
    <property type="evidence" value="ECO:0007669"/>
    <property type="project" value="UniProtKB-ARBA"/>
</dbReference>
<feature type="domain" description="Cadherin" evidence="18">
    <location>
        <begin position="1804"/>
        <end position="1907"/>
    </location>
</feature>
<dbReference type="Pfam" id="PF00008">
    <property type="entry name" value="EGF"/>
    <property type="match status" value="3"/>
</dbReference>
<feature type="domain" description="Cadherin" evidence="18">
    <location>
        <begin position="574"/>
        <end position="655"/>
    </location>
</feature>
<dbReference type="PROSITE" id="PS50268">
    <property type="entry name" value="CADHERIN_2"/>
    <property type="match status" value="22"/>
</dbReference>
<dbReference type="FunFam" id="2.60.40.60:FF:000061">
    <property type="entry name" value="FAT atypical cadherin 3"/>
    <property type="match status" value="1"/>
</dbReference>
<dbReference type="FunFam" id="2.60.40.60:FF:000100">
    <property type="entry name" value="protocadherin Fat 2"/>
    <property type="match status" value="1"/>
</dbReference>
<evidence type="ECO:0000259" key="17">
    <source>
        <dbReference type="PROSITE" id="PS50026"/>
    </source>
</evidence>
<dbReference type="OrthoDB" id="6252479at2759"/>
<dbReference type="GO" id="GO:0008104">
    <property type="term" value="P:intracellular protein localization"/>
    <property type="evidence" value="ECO:0007669"/>
    <property type="project" value="UniProtKB-ARBA"/>
</dbReference>
<dbReference type="GO" id="GO:0035239">
    <property type="term" value="P:tube morphogenesis"/>
    <property type="evidence" value="ECO:0007669"/>
    <property type="project" value="UniProtKB-ARBA"/>
</dbReference>
<evidence type="ECO:0000256" key="6">
    <source>
        <dbReference type="ARBA" id="ARBA00022837"/>
    </source>
</evidence>
<dbReference type="InterPro" id="IPR018097">
    <property type="entry name" value="EGF_Ca-bd_CS"/>
</dbReference>
<dbReference type="FunFam" id="2.60.40.60:FF:000021">
    <property type="entry name" value="FAT atypical cadherin 1"/>
    <property type="match status" value="2"/>
</dbReference>
<dbReference type="Pfam" id="PF00028">
    <property type="entry name" value="Cadherin"/>
    <property type="match status" value="20"/>
</dbReference>
<dbReference type="GO" id="GO:0048565">
    <property type="term" value="P:digestive tract development"/>
    <property type="evidence" value="ECO:0007669"/>
    <property type="project" value="UniProtKB-ARBA"/>
</dbReference>
<dbReference type="GO" id="GO:0034332">
    <property type="term" value="P:adherens junction organization"/>
    <property type="evidence" value="ECO:0007669"/>
    <property type="project" value="TreeGrafter"/>
</dbReference>
<feature type="domain" description="Cadherin" evidence="18">
    <location>
        <begin position="656"/>
        <end position="760"/>
    </location>
</feature>
<keyword evidence="8 15" id="KW-1133">Transmembrane helix</keyword>
<dbReference type="FunFam" id="2.60.120.200:FF:000250">
    <property type="entry name" value="Fat-like cadherin-related tumor suppressor homolog"/>
    <property type="match status" value="1"/>
</dbReference>
<feature type="domain" description="Cadherin" evidence="18">
    <location>
        <begin position="1402"/>
        <end position="1491"/>
    </location>
</feature>
<dbReference type="GO" id="GO:0000902">
    <property type="term" value="P:cell morphogenesis"/>
    <property type="evidence" value="ECO:0007669"/>
    <property type="project" value="TreeGrafter"/>
</dbReference>
<feature type="region of interest" description="Disordered" evidence="14">
    <location>
        <begin position="3084"/>
        <end position="3113"/>
    </location>
</feature>
<feature type="non-terminal residue" evidence="19">
    <location>
        <position position="3321"/>
    </location>
</feature>
<feature type="disulfide bond" evidence="13">
    <location>
        <begin position="2797"/>
        <end position="2806"/>
    </location>
</feature>
<evidence type="ECO:0000313" key="20">
    <source>
        <dbReference type="Proteomes" id="UP000801492"/>
    </source>
</evidence>
<dbReference type="SMART" id="SM00282">
    <property type="entry name" value="LamG"/>
    <property type="match status" value="1"/>
</dbReference>
<comment type="subcellular location">
    <subcellularLocation>
        <location evidence="1">Cell membrane</location>
        <topology evidence="1">Single-pass type I membrane protein</topology>
    </subcellularLocation>
</comment>
<keyword evidence="5" id="KW-0677">Repeat</keyword>
<feature type="transmembrane region" description="Helical" evidence="15">
    <location>
        <begin position="2901"/>
        <end position="2921"/>
    </location>
</feature>
<dbReference type="GO" id="GO:0045296">
    <property type="term" value="F:cadherin binding"/>
    <property type="evidence" value="ECO:0007669"/>
    <property type="project" value="TreeGrafter"/>
</dbReference>
<feature type="domain" description="Cadherin" evidence="18">
    <location>
        <begin position="1908"/>
        <end position="2012"/>
    </location>
</feature>
<dbReference type="InterPro" id="IPR015919">
    <property type="entry name" value="Cadherin-like_sf"/>
</dbReference>
<feature type="domain" description="Cadherin" evidence="18">
    <location>
        <begin position="972"/>
        <end position="1078"/>
    </location>
</feature>
<feature type="domain" description="Cadherin" evidence="18">
    <location>
        <begin position="344"/>
        <end position="441"/>
    </location>
</feature>
<keyword evidence="2 13" id="KW-0245">EGF-like domain</keyword>
<protein>
    <submittedName>
        <fullName evidence="19">Uncharacterized protein</fullName>
    </submittedName>
</protein>
<dbReference type="SMART" id="SM00181">
    <property type="entry name" value="EGF"/>
    <property type="match status" value="6"/>
</dbReference>
<dbReference type="FunFam" id="2.60.40.60:FF:000058">
    <property type="entry name" value="FAT atypical cadherin 3"/>
    <property type="match status" value="1"/>
</dbReference>
<evidence type="ECO:0000256" key="5">
    <source>
        <dbReference type="ARBA" id="ARBA00022737"/>
    </source>
</evidence>
<feature type="region of interest" description="Disordered" evidence="14">
    <location>
        <begin position="3135"/>
        <end position="3169"/>
    </location>
</feature>
<evidence type="ECO:0000256" key="1">
    <source>
        <dbReference type="ARBA" id="ARBA00004251"/>
    </source>
</evidence>
<dbReference type="PROSITE" id="PS00022">
    <property type="entry name" value="EGF_1"/>
    <property type="match status" value="4"/>
</dbReference>
<evidence type="ECO:0000256" key="3">
    <source>
        <dbReference type="ARBA" id="ARBA00022692"/>
    </source>
</evidence>
<dbReference type="FunFam" id="2.10.25.10:FF:000125">
    <property type="entry name" value="Neurogenic locus notch protein-like"/>
    <property type="match status" value="1"/>
</dbReference>
<dbReference type="GO" id="GO:0007431">
    <property type="term" value="P:salivary gland development"/>
    <property type="evidence" value="ECO:0007669"/>
    <property type="project" value="UniProtKB-ARBA"/>
</dbReference>
<dbReference type="InterPro" id="IPR013320">
    <property type="entry name" value="ConA-like_dom_sf"/>
</dbReference>
<feature type="compositionally biased region" description="Polar residues" evidence="14">
    <location>
        <begin position="3089"/>
        <end position="3105"/>
    </location>
</feature>
<feature type="domain" description="EGF-like" evidence="17">
    <location>
        <begin position="2488"/>
        <end position="2526"/>
    </location>
</feature>
<dbReference type="FunFam" id="2.60.40.60:FF:000026">
    <property type="entry name" value="FAT atypical cadherin 1"/>
    <property type="match status" value="2"/>
</dbReference>
<comment type="caution">
    <text evidence="13">Lacks conserved residue(s) required for the propagation of feature annotation.</text>
</comment>
<dbReference type="Proteomes" id="UP000801492">
    <property type="component" value="Unassembled WGS sequence"/>
</dbReference>
<dbReference type="FunFam" id="2.60.40.60:FF:000024">
    <property type="entry name" value="FAT atypical cadherin 3"/>
    <property type="match status" value="1"/>
</dbReference>
<evidence type="ECO:0000313" key="19">
    <source>
        <dbReference type="EMBL" id="KAF2899307.1"/>
    </source>
</evidence>
<keyword evidence="7" id="KW-0130">Cell adhesion</keyword>
<keyword evidence="6 12" id="KW-0106">Calcium</keyword>
<dbReference type="FunFam" id="2.60.40.60:FF:000032">
    <property type="entry name" value="FAT atypical cadherin 1"/>
    <property type="match status" value="1"/>
</dbReference>
<feature type="domain" description="Cadherin" evidence="18">
    <location>
        <begin position="2013"/>
        <end position="2117"/>
    </location>
</feature>
<dbReference type="InterPro" id="IPR001791">
    <property type="entry name" value="Laminin_G"/>
</dbReference>
<keyword evidence="3 15" id="KW-0812">Transmembrane</keyword>
<feature type="domain" description="Cadherin" evidence="18">
    <location>
        <begin position="239"/>
        <end position="343"/>
    </location>
</feature>
<dbReference type="GO" id="GO:0007156">
    <property type="term" value="P:homophilic cell adhesion via plasma membrane adhesion molecules"/>
    <property type="evidence" value="ECO:0007669"/>
    <property type="project" value="InterPro"/>
</dbReference>
<dbReference type="EMBL" id="VTPC01002897">
    <property type="protein sequence ID" value="KAF2899307.1"/>
    <property type="molecule type" value="Genomic_DNA"/>
</dbReference>
<feature type="domain" description="EGF-like" evidence="17">
    <location>
        <begin position="2845"/>
        <end position="2881"/>
    </location>
</feature>
<dbReference type="GO" id="GO:0044331">
    <property type="term" value="P:cell-cell adhesion mediated by cadherin"/>
    <property type="evidence" value="ECO:0007669"/>
    <property type="project" value="TreeGrafter"/>
</dbReference>
<evidence type="ECO:0000256" key="9">
    <source>
        <dbReference type="ARBA" id="ARBA00023136"/>
    </source>
</evidence>
<evidence type="ECO:0000256" key="2">
    <source>
        <dbReference type="ARBA" id="ARBA00022536"/>
    </source>
</evidence>
<dbReference type="InterPro" id="IPR002126">
    <property type="entry name" value="Cadherin-like_dom"/>
</dbReference>
<reference evidence="19" key="1">
    <citation type="submission" date="2019-08" db="EMBL/GenBank/DDBJ databases">
        <title>The genome of the North American firefly Photinus pyralis.</title>
        <authorList>
            <consortium name="Photinus pyralis genome working group"/>
            <person name="Fallon T.R."/>
            <person name="Sander Lower S.E."/>
            <person name="Weng J.-K."/>
        </authorList>
    </citation>
    <scope>NUCLEOTIDE SEQUENCE</scope>
    <source>
        <strain evidence="19">TRF0915ILg1</strain>
        <tissue evidence="19">Whole body</tissue>
    </source>
</reference>
<dbReference type="GO" id="GO:0048589">
    <property type="term" value="P:developmental growth"/>
    <property type="evidence" value="ECO:0007669"/>
    <property type="project" value="UniProtKB-ARBA"/>
</dbReference>
<feature type="domain" description="Cadherin" evidence="18">
    <location>
        <begin position="1079"/>
        <end position="1180"/>
    </location>
</feature>
<dbReference type="FunFam" id="2.60.40.60:FF:000397">
    <property type="entry name" value="Fat-like cadherin-related tumor suppressor homolog"/>
    <property type="match status" value="1"/>
</dbReference>
<dbReference type="FunFam" id="2.60.40.60:FF:000059">
    <property type="entry name" value="FAT atypical cadherin 3"/>
    <property type="match status" value="1"/>
</dbReference>
<proteinExistence type="predicted"/>
<dbReference type="PROSITE" id="PS50025">
    <property type="entry name" value="LAM_G_DOMAIN"/>
    <property type="match status" value="1"/>
</dbReference>
<dbReference type="SUPFAM" id="SSF49313">
    <property type="entry name" value="Cadherin-like"/>
    <property type="match status" value="22"/>
</dbReference>
<feature type="disulfide bond" evidence="13">
    <location>
        <begin position="2758"/>
        <end position="2767"/>
    </location>
</feature>
<dbReference type="FunFam" id="2.60.40.60:FF:000041">
    <property type="entry name" value="FAT atypical cadherin 1"/>
    <property type="match status" value="1"/>
</dbReference>
<dbReference type="FunFam" id="2.60.40.60:FF:000020">
    <property type="entry name" value="Dachsous cadherin-related 1b"/>
    <property type="match status" value="1"/>
</dbReference>
<evidence type="ECO:0000256" key="13">
    <source>
        <dbReference type="PROSITE-ProRule" id="PRU00076"/>
    </source>
</evidence>
<feature type="domain" description="Cadherin" evidence="18">
    <location>
        <begin position="1492"/>
        <end position="1598"/>
    </location>
</feature>
<keyword evidence="11" id="KW-0325">Glycoprotein</keyword>
<keyword evidence="20" id="KW-1185">Reference proteome</keyword>
<dbReference type="FunFam" id="2.60.40.60:FF:000033">
    <property type="entry name" value="FAT atypical cadherin 1"/>
    <property type="match status" value="1"/>
</dbReference>
<feature type="domain" description="Cadherin" evidence="18">
    <location>
        <begin position="2118"/>
        <end position="2222"/>
    </location>
</feature>
<dbReference type="Gene3D" id="2.60.40.60">
    <property type="entry name" value="Cadherins"/>
    <property type="match status" value="22"/>
</dbReference>
<feature type="domain" description="Cadherin" evidence="18">
    <location>
        <begin position="2237"/>
        <end position="2337"/>
    </location>
</feature>
<feature type="domain" description="Cadherin" evidence="18">
    <location>
        <begin position="442"/>
        <end position="555"/>
    </location>
</feature>
<feature type="domain" description="Cadherin" evidence="18">
    <location>
        <begin position="1284"/>
        <end position="1391"/>
    </location>
</feature>
<dbReference type="FunFam" id="2.60.40.60:FF:000065">
    <property type="entry name" value="FAT atypical cadherin 1"/>
    <property type="match status" value="1"/>
</dbReference>
<feature type="domain" description="Laminin G" evidence="16">
    <location>
        <begin position="2543"/>
        <end position="2724"/>
    </location>
</feature>
<dbReference type="GO" id="GO:0016342">
    <property type="term" value="C:catenin complex"/>
    <property type="evidence" value="ECO:0007669"/>
    <property type="project" value="TreeGrafter"/>
</dbReference>
<dbReference type="GO" id="GO:0005509">
    <property type="term" value="F:calcium ion binding"/>
    <property type="evidence" value="ECO:0007669"/>
    <property type="project" value="UniProtKB-UniRule"/>
</dbReference>
<feature type="domain" description="Cadherin" evidence="18">
    <location>
        <begin position="761"/>
        <end position="861"/>
    </location>
</feature>
<dbReference type="GO" id="GO:0005912">
    <property type="term" value="C:adherens junction"/>
    <property type="evidence" value="ECO:0007669"/>
    <property type="project" value="TreeGrafter"/>
</dbReference>
<dbReference type="PROSITE" id="PS50026">
    <property type="entry name" value="EGF_3"/>
    <property type="match status" value="5"/>
</dbReference>
<feature type="disulfide bond" evidence="13">
    <location>
        <begin position="2497"/>
        <end position="2514"/>
    </location>
</feature>
<keyword evidence="10 13" id="KW-1015">Disulfide bond</keyword>
<evidence type="ECO:0000256" key="12">
    <source>
        <dbReference type="PROSITE-ProRule" id="PRU00043"/>
    </source>
</evidence>
<dbReference type="GO" id="GO:0007043">
    <property type="term" value="P:cell-cell junction assembly"/>
    <property type="evidence" value="ECO:0007669"/>
    <property type="project" value="TreeGrafter"/>
</dbReference>
<dbReference type="PROSITE" id="PS01187">
    <property type="entry name" value="EGF_CA"/>
    <property type="match status" value="1"/>
</dbReference>
<dbReference type="InterPro" id="IPR001881">
    <property type="entry name" value="EGF-like_Ca-bd_dom"/>
</dbReference>
<keyword evidence="9 15" id="KW-0472">Membrane</keyword>
<dbReference type="PROSITE" id="PS00232">
    <property type="entry name" value="CADHERIN_1"/>
    <property type="match status" value="10"/>
</dbReference>
<feature type="disulfide bond" evidence="13">
    <location>
        <begin position="2871"/>
        <end position="2880"/>
    </location>
</feature>
<feature type="domain" description="Cadherin" evidence="18">
    <location>
        <begin position="133"/>
        <end position="238"/>
    </location>
</feature>
<evidence type="ECO:0000259" key="18">
    <source>
        <dbReference type="PROSITE" id="PS50268"/>
    </source>
</evidence>
<feature type="domain" description="Cadherin" evidence="18">
    <location>
        <begin position="1599"/>
        <end position="1699"/>
    </location>
</feature>
<dbReference type="InterPro" id="IPR000742">
    <property type="entry name" value="EGF"/>
</dbReference>
<name>A0A8K0GEX9_IGNLU</name>
<dbReference type="FunFam" id="2.60.40.60:FF:000051">
    <property type="entry name" value="FAT atypical cadherin 1"/>
    <property type="match status" value="1"/>
</dbReference>
<dbReference type="GO" id="GO:0001736">
    <property type="term" value="P:establishment of planar polarity"/>
    <property type="evidence" value="ECO:0007669"/>
    <property type="project" value="UniProtKB-ARBA"/>
</dbReference>
<keyword evidence="4" id="KW-0732">Signal</keyword>
<feature type="region of interest" description="Disordered" evidence="14">
    <location>
        <begin position="3236"/>
        <end position="3266"/>
    </location>
</feature>
<feature type="domain" description="Cadherin" evidence="18">
    <location>
        <begin position="862"/>
        <end position="971"/>
    </location>
</feature>
<dbReference type="SUPFAM" id="SSF49899">
    <property type="entry name" value="Concanavalin A-like lectins/glucanases"/>
    <property type="match status" value="1"/>
</dbReference>
<feature type="disulfide bond" evidence="13">
    <location>
        <begin position="2516"/>
        <end position="2525"/>
    </location>
</feature>
<dbReference type="GO" id="GO:0008013">
    <property type="term" value="F:beta-catenin binding"/>
    <property type="evidence" value="ECO:0007669"/>
    <property type="project" value="TreeGrafter"/>
</dbReference>
<dbReference type="Gene3D" id="2.10.25.10">
    <property type="entry name" value="Laminin"/>
    <property type="match status" value="5"/>
</dbReference>
<feature type="domain" description="Cadherin" evidence="18">
    <location>
        <begin position="34"/>
        <end position="132"/>
    </location>
</feature>
<dbReference type="SMART" id="SM00179">
    <property type="entry name" value="EGF_CA"/>
    <property type="match status" value="4"/>
</dbReference>
<dbReference type="GO" id="GO:0007424">
    <property type="term" value="P:open tracheal system development"/>
    <property type="evidence" value="ECO:0007669"/>
    <property type="project" value="UniProtKB-ARBA"/>
</dbReference>
<dbReference type="GO" id="GO:0098858">
    <property type="term" value="C:actin-based cell projection"/>
    <property type="evidence" value="ECO:0007669"/>
    <property type="project" value="UniProtKB-ARBA"/>
</dbReference>
<dbReference type="InterPro" id="IPR039808">
    <property type="entry name" value="Cadherin"/>
</dbReference>
<sequence>IKATDGGEPPKSATCRVSITVIPVPKQSTHPPVIKTPQKVEITESDNIGFLVSLIQATDADNDTLWYDIIDGDPRDEFYIGRDNGNILLAQQLDWETQSDYTLNISVTDAIHTVYTQLNVTVIDINDHRPEFSEALYKVEISEAVTVGTEILRLQATDRDEDGKLIYSLHAARNMASLQIFKLNSITGVISLASNLDRESLNEHLLTVMVRDGGTPAQRNYARVLIIVHDHNDHVPQFSEQILVGRVFESAAIGSAVLRAFAIDHDKGENARITYSITSGNVGNVFSIDPDLGIIQVARELDLSAASEYMLYIKAVDHGNPPLSSSVPAHIMLAMADNAPPKCNNKEVTAEIFEDQPVGSYVAHLDVRSTSSLQFDIVEGNVDHSFMIGPSTGVIITQKDLDYEVNKFYNLTITAVNMASAVTTCSVIIHILDKNDNAPRFLQSNYSGIISEAAAINSLILTNNSDPLVIKAIDADSEINSLLHYDIVEALPRQYFHIDATTGAIRTVRFLDHETYSSFTFHVQVSDLGKPRLSSETTARVDITVTDVNDSPPKFSHSIYNSTLLLPTYKNVAVIQVNATDPDISDNTSLRYDIIEGNKNTVFGIDSQNGLIVVLDPDNMKSQHKLQVRVSDGKFSNVAKVYIKVEQSENSGLIFQKSLYEGSVIENSTKITTVCVVNVLGSALNEHLEFRILNPSEMFSIGLTSGVIRTTGVRFDREVKDQYELIVEARSQMPDSEKPRVAHVVVNVTVMDVNDNCPMFVNLPYYAVVSVDDEKGSVIAKVHAIDMDSYENGEVRYELIKGHGELFKVQRETGDIEIKQSLEGHNREYDLLIAAYDKGITPCRTDVTVHIKVIDRSMPVFKKQFYSEIVPENVELHSPLTLSVQAESPLGRKLIYSIVKGNELEEFALDFNTAPDSNNGPCVISVVDELDFEQQQQYELLIRATDSVSGVYAEVPVSIVVQDVNDCPPEFTEESYNVTISEAAPFGTLILNVYARDNDTGINQKIRYSISKDNGNATDYFHIDENDGSIYLKQSLDHEQARSHHFVVVATDQGIPNLSSTAHVWLSVLDMNDNPPKFEQPSYSCGLSVHARRDQFVTIVTGSDPDVVDQGRLRYSIVSGNEQQTFSMDANSGIITLLNLANFGEERSMILNVSVSDGVYTNFARLKVELLPANLHSPVFSDVVMNVHVPENKPSGQFVATIKAADADFGEFGAINYSIHSDLLSETFAIDRTTGKIVTKVKLDREKQKLYEIPVMATDGGARSGFLTVRVKVDDENDNAPRFLLKEYKGCIHSNFSVATPFLKVRAVDADEGEAAQIEYSIYDKKSSGVKDLFAINSKTGGIFLVQSAMSWEGQVFQFFVRATDLGQPPKHSDVPINILIMGPKDLPPIFERKDDKFFFAENSPTGTIITRLKMVSNVSVTYKILSDSEENPQFMVDNQGQLTLARPLDFEATASHVVGILAETDSSPPLTALANVMLQVLDENDHAPHFESSPYVLSLAENIHEGTSILKVIAHDEDQGSNGEVRYSFGSDAGDILNIFAIDAFTGWITTLVPLDKEEKAEYKFHVTAADNGTPKHTARTTVIIRLKDYNDSPPVFKKSFYESAVNEDALPGTVILTLEITDADTDLSTPVNYFIVSGDPSSQFQIRQTGEVYVAKPLDRESVAKYDLEIIVTDGLFTDTTKVTINILDANDNPPYCLRYRYRQVLSEGILPGSFVLNVLAADMDDHENSKLRYILTGDGSEHFSLDKDSGYLKTITHLDREQRSKYLLTAHVQDKDHPGWECSSQIEMIISDLNDNAPLFTLPYYSVALPEDVEVGTLVTKVHATDADIGINRKIKYSFIDSFKNHFKMAPDSGIITLAKPLDREIRAVYNLTVQAVDQGTPQMSTVATLIVNVQDINDNPPEFATKYYFAVVPEINAIGTEVVRVLATSKDTGVNADIYYSIIGGNEHKKFALDKKTGVITIAEMLDYERAKDYFLTIQAVDGGTPPLSNMATVNITVTDCNDNAPIFGQVSYSTRIREDAQVGDKILQVTATDLDSEDNGRITYSIIRGDNHGQFDIDPDTGYIAVADVLDRESVSNYILEILAKDNGLPVLSRQVMVNIDISDANDNPPLFSQTNYTAVIQEDKPIGYPILKFIITDDDSPPNTSPYTFDFRAGNEGNLFRLEQDGILRTATKFSHKIQDTYLLQIRVFDNGTPPLFSDTWVIVKVIEESQYPPIITPLEININSFLDEYPGGVVGKVFANDQDRYDTLTYSLSPTIGIPYPTHELFKIDRTDGTLTALPRLDVGDYRLNVTVTDGKYYAHTIVKINVEIVSEDMLDNAVVVRFREVSPEAFILSHRKGFIRAVRNAMNSRLKDVVIISVQSSNDDVADLRAKRQIVHKDLDVLFTVRKPSDGFYSSDSIRKALNDNLEELEESTKLVVEEIVHLKCTNSYCMYGVCQDHYSLEPVIEPISTDVTSFVSPRHTQKLECICKEGYGGERCDTIVNECAKEPCPVYKICIPDASMQGFSCQCPEGFAGNTCDVDISKCHDETCYIARNPISFTGKSYSQYRIINKKSIEDQLSLSLRIRTVQPTGNLMYAMGKVDYNILEIVNGAVQYRFELGSGEGVVRVASAQVSDGRWHEIRLERERNTAKITVDGIHTAQGSTPGVSDILNLQSDEMYLGAEVHQHPSILGFEDIQRGFFGCMDDVRIARVSVPLHKSGDNSVAVLKRFANVEFSCDSSAILTPPGPCGSQPCMNGGTCKETANGYECMCHTRFTGPLCELDTDPCASAPCLYGGRCVASIGGDFTCDCVLKLSGKRCEYGRYCTPNPCKHGGVCEEGDDGPLCKCRNFVGEFCEFDLDECESNPCQNGGTCRNEIGTFHCICPPNTTGPYCANPIYSTPITSSVYSITWEELIGIIIAVSAIMFLVFVFIIYRRCRARRSRERRNMINNDTRKDQVVLNSTRPHEMTEFKRGSKLSNLEINQREVPLRSARPLSYTPSSQNEPLYNCNNTMVFNNLDTLRSYGSAGDELENVPPDYVRNLNVNTQQVGIGNHCDSEKTTWADQMQLASTYDKPRIRNEFKLSSPVNCDVPNRLYGGRSNPVPSNRPNGPCSVASNNSEDDQRSVGSYHWDCSDWARHSQTLPNITEVPGSEVPDSSSFHSNESNESRCHHRPPIGGPVDPSRDIETLNEDLESECLADSECEPHAVSPSLNALDSGNEEFRFTTESYVRHPNSYLPTHGYNIPSEPEGDCVHSPGAESDDVEPYGFPSTRNRRKPCDDDIGSVITTLDERHSLLGGYPSNSDISTNLCEIEDSECETEQKPLNYLSVHQTEV</sequence>
<dbReference type="Pfam" id="PF02210">
    <property type="entry name" value="Laminin_G_2"/>
    <property type="match status" value="1"/>
</dbReference>
<dbReference type="InterPro" id="IPR020894">
    <property type="entry name" value="Cadherin_CS"/>
</dbReference>
<dbReference type="CDD" id="cd00110">
    <property type="entry name" value="LamG"/>
    <property type="match status" value="1"/>
</dbReference>
<feature type="domain" description="EGF-like" evidence="17">
    <location>
        <begin position="2770"/>
        <end position="2807"/>
    </location>
</feature>
<dbReference type="InterPro" id="IPR000152">
    <property type="entry name" value="EGF-type_Asp/Asn_hydroxyl_site"/>
</dbReference>
<evidence type="ECO:0000256" key="11">
    <source>
        <dbReference type="ARBA" id="ARBA00023180"/>
    </source>
</evidence>
<evidence type="ECO:0000256" key="8">
    <source>
        <dbReference type="ARBA" id="ARBA00022989"/>
    </source>
</evidence>
<organism evidence="19 20">
    <name type="scientific">Ignelater luminosus</name>
    <name type="common">Cucubano</name>
    <name type="synonym">Pyrophorus luminosus</name>
    <dbReference type="NCBI Taxonomy" id="2038154"/>
    <lineage>
        <taxon>Eukaryota</taxon>
        <taxon>Metazoa</taxon>
        <taxon>Ecdysozoa</taxon>
        <taxon>Arthropoda</taxon>
        <taxon>Hexapoda</taxon>
        <taxon>Insecta</taxon>
        <taxon>Pterygota</taxon>
        <taxon>Neoptera</taxon>
        <taxon>Endopterygota</taxon>
        <taxon>Coleoptera</taxon>
        <taxon>Polyphaga</taxon>
        <taxon>Elateriformia</taxon>
        <taxon>Elateroidea</taxon>
        <taxon>Elateridae</taxon>
        <taxon>Agrypninae</taxon>
        <taxon>Pyrophorini</taxon>
        <taxon>Ignelater</taxon>
    </lineage>
</organism>
<dbReference type="PROSITE" id="PS00010">
    <property type="entry name" value="ASX_HYDROXYL"/>
    <property type="match status" value="1"/>
</dbReference>
<dbReference type="CDD" id="cd00054">
    <property type="entry name" value="EGF_CA"/>
    <property type="match status" value="5"/>
</dbReference>
<dbReference type="GO" id="GO:0016339">
    <property type="term" value="P:calcium-dependent cell-cell adhesion via plasma membrane cell adhesion molecules"/>
    <property type="evidence" value="ECO:0007669"/>
    <property type="project" value="TreeGrafter"/>
</dbReference>
<dbReference type="GO" id="GO:0007163">
    <property type="term" value="P:establishment or maintenance of cell polarity"/>
    <property type="evidence" value="ECO:0007669"/>
    <property type="project" value="UniProtKB-ARBA"/>
</dbReference>
<dbReference type="GO" id="GO:0007297">
    <property type="term" value="P:follicle cell of egg chamber migration"/>
    <property type="evidence" value="ECO:0007669"/>
    <property type="project" value="UniProtKB-ARBA"/>
</dbReference>
<dbReference type="SUPFAM" id="SSF57196">
    <property type="entry name" value="EGF/Laminin"/>
    <property type="match status" value="4"/>
</dbReference>
<evidence type="ECO:0000256" key="14">
    <source>
        <dbReference type="SAM" id="MobiDB-lite"/>
    </source>
</evidence>
<evidence type="ECO:0000256" key="15">
    <source>
        <dbReference type="SAM" id="Phobius"/>
    </source>
</evidence>
<feature type="domain" description="Cadherin" evidence="18">
    <location>
        <begin position="1181"/>
        <end position="1283"/>
    </location>
</feature>
<evidence type="ECO:0000256" key="7">
    <source>
        <dbReference type="ARBA" id="ARBA00022889"/>
    </source>
</evidence>